<reference evidence="2 3" key="1">
    <citation type="journal article" date="2023" name="Sci. Data">
        <title>Genome assembly of the Korean intertidal mud-creeper Batillaria attramentaria.</title>
        <authorList>
            <person name="Patra A.K."/>
            <person name="Ho P.T."/>
            <person name="Jun S."/>
            <person name="Lee S.J."/>
            <person name="Kim Y."/>
            <person name="Won Y.J."/>
        </authorList>
    </citation>
    <scope>NUCLEOTIDE SEQUENCE [LARGE SCALE GENOMIC DNA]</scope>
    <source>
        <strain evidence="2">Wonlab-2016</strain>
    </source>
</reference>
<comment type="caution">
    <text evidence="2">The sequence shown here is derived from an EMBL/GenBank/DDBJ whole genome shotgun (WGS) entry which is preliminary data.</text>
</comment>
<dbReference type="PRINTS" id="PR02090">
    <property type="entry name" value="HAUSAUGMINL4"/>
</dbReference>
<evidence type="ECO:0000313" key="2">
    <source>
        <dbReference type="EMBL" id="KAK7483034.1"/>
    </source>
</evidence>
<evidence type="ECO:0008006" key="4">
    <source>
        <dbReference type="Google" id="ProtNLM"/>
    </source>
</evidence>
<dbReference type="PANTHER" id="PTHR16219">
    <property type="entry name" value="AUGMIN SUBUNIT 4 FAMILY MEMBER"/>
    <property type="match status" value="1"/>
</dbReference>
<sequence>MFSSPQDEQQLPRKDAETLNSVLPIHLSEKDVEGNPDFVNLLQQLTRFVMPDGASTDTHKDFQQAEEALRLEKHNWLLSHILHREIQEMILDYNLRAHETGISSAEKEFRDILEQCMNCAEVKDYLFFNPDPSSKITLLGLQPDDVQGHNPFKRHLQSLQQKLIPELEDRLRQRCENLVSLYHSSSAPATDSGELALAKASQLPALVERSLRTLEEEKKQLKMTRAKREKQFWLYFETLLASLGLLEKMVNEYRLGKQSQNNTITTEWLVARCDAMCLKIKYVEMQILCDTYTAETVGALQRISQHLSDKHDASEKDLHRVNLALEAYSAVGSGFSELVDEYGRLKNELENKQWALNEFQSVQEPSGSGNKPVGSKHTK</sequence>
<dbReference type="InterPro" id="IPR026214">
    <property type="entry name" value="HAUS4_met"/>
</dbReference>
<protein>
    <recommendedName>
        <fullName evidence="4">HAUS augmin-like complex subunit 4</fullName>
    </recommendedName>
</protein>
<proteinExistence type="predicted"/>
<organism evidence="2 3">
    <name type="scientific">Batillaria attramentaria</name>
    <dbReference type="NCBI Taxonomy" id="370345"/>
    <lineage>
        <taxon>Eukaryota</taxon>
        <taxon>Metazoa</taxon>
        <taxon>Spiralia</taxon>
        <taxon>Lophotrochozoa</taxon>
        <taxon>Mollusca</taxon>
        <taxon>Gastropoda</taxon>
        <taxon>Caenogastropoda</taxon>
        <taxon>Sorbeoconcha</taxon>
        <taxon>Cerithioidea</taxon>
        <taxon>Batillariidae</taxon>
        <taxon>Batillaria</taxon>
    </lineage>
</organism>
<keyword evidence="3" id="KW-1185">Reference proteome</keyword>
<name>A0ABD0K737_9CAEN</name>
<dbReference type="Pfam" id="PF14735">
    <property type="entry name" value="HAUS4"/>
    <property type="match status" value="1"/>
</dbReference>
<dbReference type="InterPro" id="IPR029327">
    <property type="entry name" value="HAUS4"/>
</dbReference>
<evidence type="ECO:0000256" key="1">
    <source>
        <dbReference type="SAM" id="MobiDB-lite"/>
    </source>
</evidence>
<dbReference type="EMBL" id="JACVVK020000234">
    <property type="protein sequence ID" value="KAK7483034.1"/>
    <property type="molecule type" value="Genomic_DNA"/>
</dbReference>
<evidence type="ECO:0000313" key="3">
    <source>
        <dbReference type="Proteomes" id="UP001519460"/>
    </source>
</evidence>
<feature type="region of interest" description="Disordered" evidence="1">
    <location>
        <begin position="360"/>
        <end position="379"/>
    </location>
</feature>
<gene>
    <name evidence="2" type="ORF">BaRGS_00025697</name>
</gene>
<feature type="compositionally biased region" description="Polar residues" evidence="1">
    <location>
        <begin position="360"/>
        <end position="369"/>
    </location>
</feature>
<dbReference type="Proteomes" id="UP001519460">
    <property type="component" value="Unassembled WGS sequence"/>
</dbReference>
<dbReference type="AlphaFoldDB" id="A0ABD0K737"/>
<dbReference type="PANTHER" id="PTHR16219:SF1">
    <property type="entry name" value="HAUS AUGMIN-LIKE COMPLEX SUBUNIT 4"/>
    <property type="match status" value="1"/>
</dbReference>
<accession>A0ABD0K737</accession>